<dbReference type="InterPro" id="IPR001387">
    <property type="entry name" value="Cro/C1-type_HTH"/>
</dbReference>
<comment type="caution">
    <text evidence="2">The sequence shown here is derived from an EMBL/GenBank/DDBJ whole genome shotgun (WGS) entry which is preliminary data.</text>
</comment>
<dbReference type="AlphaFoldDB" id="A0AAE3YPK2"/>
<dbReference type="Gene3D" id="1.10.260.40">
    <property type="entry name" value="lambda repressor-like DNA-binding domains"/>
    <property type="match status" value="1"/>
</dbReference>
<name>A0AAE3YPK2_9ACTN</name>
<accession>A0AAE3YPK2</accession>
<sequence length="293" mass="32677">MTRQGGTPPNRHEPVGVVLARLRRARGLSGAELAAAVGMSQPKISRIERGRGSPDPRDIEAIARALGADDVVVKELVQRTANAHNRIVEWRSAPDSIVDRQEVVADWEAAVDDVREFEITLIPGLLQTSGYAKAVLILFESLVRSRRTPVDERAILAAVALRIKRQEALADPAKRLHAVIAEIALRRHVCSAVEMLAQIDHLRDMAALPNVTVQIIPDEAEINMLLNHGFVLFGEDLLFIELYNTGLVSRGEQDIKYYRRVFDLAVAYATDDIDPILDRHRRRCIDKIQQDLG</sequence>
<organism evidence="2 3">
    <name type="scientific">Catenuloplanes atrovinosus</name>
    <dbReference type="NCBI Taxonomy" id="137266"/>
    <lineage>
        <taxon>Bacteria</taxon>
        <taxon>Bacillati</taxon>
        <taxon>Actinomycetota</taxon>
        <taxon>Actinomycetes</taxon>
        <taxon>Micromonosporales</taxon>
        <taxon>Micromonosporaceae</taxon>
        <taxon>Catenuloplanes</taxon>
    </lineage>
</organism>
<evidence type="ECO:0000259" key="1">
    <source>
        <dbReference type="PROSITE" id="PS50943"/>
    </source>
</evidence>
<dbReference type="Pfam" id="PF13560">
    <property type="entry name" value="HTH_31"/>
    <property type="match status" value="1"/>
</dbReference>
<dbReference type="Proteomes" id="UP001183643">
    <property type="component" value="Unassembled WGS sequence"/>
</dbReference>
<gene>
    <name evidence="2" type="ORF">J2S41_002841</name>
</gene>
<dbReference type="SUPFAM" id="SSF47413">
    <property type="entry name" value="lambda repressor-like DNA-binding domains"/>
    <property type="match status" value="1"/>
</dbReference>
<keyword evidence="3" id="KW-1185">Reference proteome</keyword>
<proteinExistence type="predicted"/>
<dbReference type="SMART" id="SM00530">
    <property type="entry name" value="HTH_XRE"/>
    <property type="match status" value="1"/>
</dbReference>
<dbReference type="EMBL" id="JAVDYB010000001">
    <property type="protein sequence ID" value="MDR7276063.1"/>
    <property type="molecule type" value="Genomic_DNA"/>
</dbReference>
<dbReference type="InterPro" id="IPR010982">
    <property type="entry name" value="Lambda_DNA-bd_dom_sf"/>
</dbReference>
<dbReference type="PROSITE" id="PS50943">
    <property type="entry name" value="HTH_CROC1"/>
    <property type="match status" value="1"/>
</dbReference>
<reference evidence="2" key="1">
    <citation type="submission" date="2023-07" db="EMBL/GenBank/DDBJ databases">
        <title>Sequencing the genomes of 1000 actinobacteria strains.</title>
        <authorList>
            <person name="Klenk H.-P."/>
        </authorList>
    </citation>
    <scope>NUCLEOTIDE SEQUENCE</scope>
    <source>
        <strain evidence="2">DSM 44707</strain>
    </source>
</reference>
<evidence type="ECO:0000313" key="3">
    <source>
        <dbReference type="Proteomes" id="UP001183643"/>
    </source>
</evidence>
<dbReference type="GO" id="GO:0003677">
    <property type="term" value="F:DNA binding"/>
    <property type="evidence" value="ECO:0007669"/>
    <property type="project" value="InterPro"/>
</dbReference>
<feature type="domain" description="HTH cro/C1-type" evidence="1">
    <location>
        <begin position="19"/>
        <end position="73"/>
    </location>
</feature>
<dbReference type="InterPro" id="IPR043917">
    <property type="entry name" value="DUF5753"/>
</dbReference>
<dbReference type="CDD" id="cd00093">
    <property type="entry name" value="HTH_XRE"/>
    <property type="match status" value="1"/>
</dbReference>
<dbReference type="Pfam" id="PF19054">
    <property type="entry name" value="DUF5753"/>
    <property type="match status" value="1"/>
</dbReference>
<protein>
    <submittedName>
        <fullName evidence="2">Transcriptional regulator with XRE-family HTH domain</fullName>
    </submittedName>
</protein>
<evidence type="ECO:0000313" key="2">
    <source>
        <dbReference type="EMBL" id="MDR7276063.1"/>
    </source>
</evidence>
<dbReference type="RefSeq" id="WP_310367859.1">
    <property type="nucleotide sequence ID" value="NZ_JAVDYB010000001.1"/>
</dbReference>